<keyword evidence="2" id="KW-0489">Methyltransferase</keyword>
<evidence type="ECO:0000256" key="9">
    <source>
        <dbReference type="PROSITE-ProRule" id="PRU00134"/>
    </source>
</evidence>
<evidence type="ECO:0000256" key="2">
    <source>
        <dbReference type="ARBA" id="ARBA00022603"/>
    </source>
</evidence>
<feature type="domain" description="MYND-type" evidence="12">
    <location>
        <begin position="65"/>
        <end position="103"/>
    </location>
</feature>
<dbReference type="SUPFAM" id="SSF82199">
    <property type="entry name" value="SET domain"/>
    <property type="match status" value="1"/>
</dbReference>
<gene>
    <name evidence="13" type="ORF">KC01_LOCUS16502</name>
</gene>
<feature type="region of interest" description="Disordered" evidence="10">
    <location>
        <begin position="1"/>
        <end position="26"/>
    </location>
</feature>
<name>A0AAV2KEU1_KNICA</name>
<dbReference type="EMBL" id="OZ035839">
    <property type="protein sequence ID" value="CAL1586444.1"/>
    <property type="molecule type" value="Genomic_DNA"/>
</dbReference>
<dbReference type="PANTHER" id="PTHR12197">
    <property type="entry name" value="HISTONE-LYSINE N-METHYLTRANSFERASE SMYD"/>
    <property type="match status" value="1"/>
</dbReference>
<dbReference type="Gene3D" id="1.10.220.160">
    <property type="match status" value="1"/>
</dbReference>
<dbReference type="InterPro" id="IPR001214">
    <property type="entry name" value="SET_dom"/>
</dbReference>
<dbReference type="Gene3D" id="1.25.40.10">
    <property type="entry name" value="Tetratricopeptide repeat domain"/>
    <property type="match status" value="1"/>
</dbReference>
<evidence type="ECO:0000256" key="10">
    <source>
        <dbReference type="SAM" id="MobiDB-lite"/>
    </source>
</evidence>
<keyword evidence="7" id="KW-0862">Zinc</keyword>
<accession>A0AAV2KEU1</accession>
<dbReference type="PROSITE" id="PS50280">
    <property type="entry name" value="SET"/>
    <property type="match status" value="1"/>
</dbReference>
<dbReference type="GO" id="GO:0008270">
    <property type="term" value="F:zinc ion binding"/>
    <property type="evidence" value="ECO:0007669"/>
    <property type="project" value="UniProtKB-KW"/>
</dbReference>
<dbReference type="Proteomes" id="UP001497482">
    <property type="component" value="Chromosome 17"/>
</dbReference>
<evidence type="ECO:0000259" key="12">
    <source>
        <dbReference type="PROSITE" id="PS50865"/>
    </source>
</evidence>
<dbReference type="FunFam" id="2.170.270.10:FF:000013">
    <property type="entry name" value="Histone-lysine N-methyltransferase SMYD1 isoform 1"/>
    <property type="match status" value="1"/>
</dbReference>
<keyword evidence="4" id="KW-0949">S-adenosyl-L-methionine</keyword>
<comment type="catalytic activity">
    <reaction evidence="8">
        <text>L-lysyl(4)-[histone H3] + 3 S-adenosyl-L-methionine = N(6),N(6),N(6)-trimethyl-L-lysyl(4)-[histone H3] + 3 S-adenosyl-L-homocysteine + 3 H(+)</text>
        <dbReference type="Rhea" id="RHEA:60260"/>
        <dbReference type="Rhea" id="RHEA-COMP:15537"/>
        <dbReference type="Rhea" id="RHEA-COMP:15547"/>
        <dbReference type="ChEBI" id="CHEBI:15378"/>
        <dbReference type="ChEBI" id="CHEBI:29969"/>
        <dbReference type="ChEBI" id="CHEBI:57856"/>
        <dbReference type="ChEBI" id="CHEBI:59789"/>
        <dbReference type="ChEBI" id="CHEBI:61961"/>
        <dbReference type="EC" id="2.1.1.354"/>
    </reaction>
</comment>
<dbReference type="Gene3D" id="6.10.140.2220">
    <property type="match status" value="1"/>
</dbReference>
<dbReference type="Gene3D" id="1.25.40.970">
    <property type="match status" value="1"/>
</dbReference>
<dbReference type="PANTHER" id="PTHR12197:SF290">
    <property type="entry name" value="N-LYSINE METHYLTRANSFERASE SMYD2-B"/>
    <property type="match status" value="1"/>
</dbReference>
<keyword evidence="3" id="KW-0808">Transferase</keyword>
<evidence type="ECO:0000256" key="8">
    <source>
        <dbReference type="ARBA" id="ARBA00047571"/>
    </source>
</evidence>
<sequence>MVPLEHRPPDSLSTMTGSIKGLERFDSPGKGRGLRVLKAHKVGDLLFSCPAYSSVLAVEERGDYCAFCFNRKKDLARCGKCKKAFYCNAKCQKADWIMHKLECSAMVAFGEKWCPSEITRLVARILVKKKSQKEPCLSEKMMQLGEMQSHLDDMDSEKRQTSESDMAQLHHFYSKHLDFPDHQELLHLFSQVSCNGFTIEDEELSHLGTAVYPDVALLNHSCLPNAIITFKGTSAEIRAIKVMKPGDEVFISYIDLLYPTDDRNNRLSDSYFFICKCQECKSRSQDKLKLKVQKRSKKEDVSSMEHYARKAIQEFRAAKICKTPSELLDICEQSLEKMGSVFEESNVYMLHVMYQAMGVCLFMEDLEEAIRYGQKLIKPYSQLYSPLSLNLSSLFLKLGRLYLTVDKHPAGVNLLKKAMAIMEVVHGKDHPYLAELSKQMKQK</sequence>
<reference evidence="13 14" key="1">
    <citation type="submission" date="2024-04" db="EMBL/GenBank/DDBJ databases">
        <authorList>
            <person name="Waldvogel A.-M."/>
            <person name="Schoenle A."/>
        </authorList>
    </citation>
    <scope>NUCLEOTIDE SEQUENCE [LARGE SCALE GENOMIC DNA]</scope>
</reference>
<organism evidence="13 14">
    <name type="scientific">Knipowitschia caucasica</name>
    <name type="common">Caucasian dwarf goby</name>
    <name type="synonym">Pomatoschistus caucasicus</name>
    <dbReference type="NCBI Taxonomy" id="637954"/>
    <lineage>
        <taxon>Eukaryota</taxon>
        <taxon>Metazoa</taxon>
        <taxon>Chordata</taxon>
        <taxon>Craniata</taxon>
        <taxon>Vertebrata</taxon>
        <taxon>Euteleostomi</taxon>
        <taxon>Actinopterygii</taxon>
        <taxon>Neopterygii</taxon>
        <taxon>Teleostei</taxon>
        <taxon>Neoteleostei</taxon>
        <taxon>Acanthomorphata</taxon>
        <taxon>Gobiaria</taxon>
        <taxon>Gobiiformes</taxon>
        <taxon>Gobioidei</taxon>
        <taxon>Gobiidae</taxon>
        <taxon>Gobiinae</taxon>
        <taxon>Knipowitschia</taxon>
    </lineage>
</organism>
<evidence type="ECO:0000313" key="14">
    <source>
        <dbReference type="Proteomes" id="UP001497482"/>
    </source>
</evidence>
<dbReference type="GO" id="GO:0032259">
    <property type="term" value="P:methylation"/>
    <property type="evidence" value="ECO:0007669"/>
    <property type="project" value="UniProtKB-KW"/>
</dbReference>
<evidence type="ECO:0000256" key="7">
    <source>
        <dbReference type="ARBA" id="ARBA00022833"/>
    </source>
</evidence>
<dbReference type="InterPro" id="IPR002893">
    <property type="entry name" value="Znf_MYND"/>
</dbReference>
<dbReference type="GO" id="GO:0140999">
    <property type="term" value="F:histone H3K4 trimethyltransferase activity"/>
    <property type="evidence" value="ECO:0007669"/>
    <property type="project" value="UniProtKB-EC"/>
</dbReference>
<dbReference type="PROSITE" id="PS01360">
    <property type="entry name" value="ZF_MYND_1"/>
    <property type="match status" value="1"/>
</dbReference>
<dbReference type="GO" id="GO:0005634">
    <property type="term" value="C:nucleus"/>
    <property type="evidence" value="ECO:0007669"/>
    <property type="project" value="TreeGrafter"/>
</dbReference>
<dbReference type="InterPro" id="IPR011990">
    <property type="entry name" value="TPR-like_helical_dom_sf"/>
</dbReference>
<dbReference type="InterPro" id="IPR050869">
    <property type="entry name" value="H3K4_H4K5_MeTrfase"/>
</dbReference>
<dbReference type="AlphaFoldDB" id="A0AAV2KEU1"/>
<feature type="domain" description="SET" evidence="11">
    <location>
        <begin position="20"/>
        <end position="254"/>
    </location>
</feature>
<dbReference type="InterPro" id="IPR046341">
    <property type="entry name" value="SET_dom_sf"/>
</dbReference>
<evidence type="ECO:0000256" key="5">
    <source>
        <dbReference type="ARBA" id="ARBA00022723"/>
    </source>
</evidence>
<keyword evidence="5" id="KW-0479">Metal-binding</keyword>
<proteinExistence type="predicted"/>
<evidence type="ECO:0000256" key="1">
    <source>
        <dbReference type="ARBA" id="ARBA00012182"/>
    </source>
</evidence>
<evidence type="ECO:0000256" key="4">
    <source>
        <dbReference type="ARBA" id="ARBA00022691"/>
    </source>
</evidence>
<protein>
    <recommendedName>
        <fullName evidence="1">[histone H3]-lysine(4) N-trimethyltransferase</fullName>
        <ecNumber evidence="1">2.1.1.354</ecNumber>
    </recommendedName>
</protein>
<evidence type="ECO:0000256" key="3">
    <source>
        <dbReference type="ARBA" id="ARBA00022679"/>
    </source>
</evidence>
<keyword evidence="6 9" id="KW-0863">Zinc-finger</keyword>
<dbReference type="PROSITE" id="PS50865">
    <property type="entry name" value="ZF_MYND_2"/>
    <property type="match status" value="1"/>
</dbReference>
<dbReference type="Pfam" id="PF00856">
    <property type="entry name" value="SET"/>
    <property type="match status" value="1"/>
</dbReference>
<evidence type="ECO:0000313" key="13">
    <source>
        <dbReference type="EMBL" id="CAL1586444.1"/>
    </source>
</evidence>
<keyword evidence="14" id="KW-1185">Reference proteome</keyword>
<dbReference type="Pfam" id="PF01753">
    <property type="entry name" value="zf-MYND"/>
    <property type="match status" value="1"/>
</dbReference>
<dbReference type="Gene3D" id="2.170.270.10">
    <property type="entry name" value="SET domain"/>
    <property type="match status" value="1"/>
</dbReference>
<evidence type="ECO:0000259" key="11">
    <source>
        <dbReference type="PROSITE" id="PS50280"/>
    </source>
</evidence>
<evidence type="ECO:0000256" key="6">
    <source>
        <dbReference type="ARBA" id="ARBA00022771"/>
    </source>
</evidence>
<dbReference type="EC" id="2.1.1.354" evidence="1"/>